<sequence>MFKKVEAQHRFGIGIASRTGCSRLMTLSVDVKDERIRCVPTRPQPPVNYVCFRQDQSLSRDQNRYQKRRQDHNRKKRTASRPRQRDDRYKRWKEY</sequence>
<gene>
    <name evidence="2" type="ORF">EVAR_96310_1</name>
</gene>
<evidence type="ECO:0000313" key="2">
    <source>
        <dbReference type="EMBL" id="GBP43051.1"/>
    </source>
</evidence>
<protein>
    <submittedName>
        <fullName evidence="2">Uncharacterized protein</fullName>
    </submittedName>
</protein>
<comment type="caution">
    <text evidence="2">The sequence shown here is derived from an EMBL/GenBank/DDBJ whole genome shotgun (WGS) entry which is preliminary data.</text>
</comment>
<proteinExistence type="predicted"/>
<evidence type="ECO:0000256" key="1">
    <source>
        <dbReference type="SAM" id="MobiDB-lite"/>
    </source>
</evidence>
<feature type="region of interest" description="Disordered" evidence="1">
    <location>
        <begin position="50"/>
        <end position="95"/>
    </location>
</feature>
<dbReference type="AlphaFoldDB" id="A0A4C1VW82"/>
<accession>A0A4C1VW82</accession>
<keyword evidence="3" id="KW-1185">Reference proteome</keyword>
<feature type="compositionally biased region" description="Basic and acidic residues" evidence="1">
    <location>
        <begin position="83"/>
        <end position="95"/>
    </location>
</feature>
<organism evidence="2 3">
    <name type="scientific">Eumeta variegata</name>
    <name type="common">Bagworm moth</name>
    <name type="synonym">Eumeta japonica</name>
    <dbReference type="NCBI Taxonomy" id="151549"/>
    <lineage>
        <taxon>Eukaryota</taxon>
        <taxon>Metazoa</taxon>
        <taxon>Ecdysozoa</taxon>
        <taxon>Arthropoda</taxon>
        <taxon>Hexapoda</taxon>
        <taxon>Insecta</taxon>
        <taxon>Pterygota</taxon>
        <taxon>Neoptera</taxon>
        <taxon>Endopterygota</taxon>
        <taxon>Lepidoptera</taxon>
        <taxon>Glossata</taxon>
        <taxon>Ditrysia</taxon>
        <taxon>Tineoidea</taxon>
        <taxon>Psychidae</taxon>
        <taxon>Oiketicinae</taxon>
        <taxon>Eumeta</taxon>
    </lineage>
</organism>
<dbReference type="Proteomes" id="UP000299102">
    <property type="component" value="Unassembled WGS sequence"/>
</dbReference>
<reference evidence="2 3" key="1">
    <citation type="journal article" date="2019" name="Commun. Biol.">
        <title>The bagworm genome reveals a unique fibroin gene that provides high tensile strength.</title>
        <authorList>
            <person name="Kono N."/>
            <person name="Nakamura H."/>
            <person name="Ohtoshi R."/>
            <person name="Tomita M."/>
            <person name="Numata K."/>
            <person name="Arakawa K."/>
        </authorList>
    </citation>
    <scope>NUCLEOTIDE SEQUENCE [LARGE SCALE GENOMIC DNA]</scope>
</reference>
<evidence type="ECO:0000313" key="3">
    <source>
        <dbReference type="Proteomes" id="UP000299102"/>
    </source>
</evidence>
<dbReference type="EMBL" id="BGZK01000429">
    <property type="protein sequence ID" value="GBP43051.1"/>
    <property type="molecule type" value="Genomic_DNA"/>
</dbReference>
<name>A0A4C1VW82_EUMVA</name>
<feature type="compositionally biased region" description="Basic residues" evidence="1">
    <location>
        <begin position="65"/>
        <end position="82"/>
    </location>
</feature>